<feature type="chain" id="PRO_5012271587" description="SMP-30/Gluconolactonase/LRE-like region domain-containing protein" evidence="2">
    <location>
        <begin position="16"/>
        <end position="360"/>
    </location>
</feature>
<feature type="transmembrane region" description="Helical" evidence="1">
    <location>
        <begin position="328"/>
        <end position="346"/>
    </location>
</feature>
<dbReference type="eggNOG" id="ENOG502QR2Q">
    <property type="taxonomic scope" value="Eukaryota"/>
</dbReference>
<organism evidence="4">
    <name type="scientific">Selaginella moellendorffii</name>
    <name type="common">Spikemoss</name>
    <dbReference type="NCBI Taxonomy" id="88036"/>
    <lineage>
        <taxon>Eukaryota</taxon>
        <taxon>Viridiplantae</taxon>
        <taxon>Streptophyta</taxon>
        <taxon>Embryophyta</taxon>
        <taxon>Tracheophyta</taxon>
        <taxon>Lycopodiopsida</taxon>
        <taxon>Selaginellales</taxon>
        <taxon>Selaginellaceae</taxon>
        <taxon>Selaginella</taxon>
    </lineage>
</organism>
<keyword evidence="1" id="KW-1133">Transmembrane helix</keyword>
<name>D8SE97_SELML</name>
<dbReference type="InParanoid" id="D8SE97"/>
<dbReference type="KEGG" id="smo:SELMODRAFT_115058"/>
<protein>
    <recommendedName>
        <fullName evidence="5">SMP-30/Gluconolactonase/LRE-like region domain-containing protein</fullName>
    </recommendedName>
</protein>
<reference evidence="3 4" key="1">
    <citation type="journal article" date="2011" name="Science">
        <title>The Selaginella genome identifies genetic changes associated with the evolution of vascular plants.</title>
        <authorList>
            <person name="Banks J.A."/>
            <person name="Nishiyama T."/>
            <person name="Hasebe M."/>
            <person name="Bowman J.L."/>
            <person name="Gribskov M."/>
            <person name="dePamphilis C."/>
            <person name="Albert V.A."/>
            <person name="Aono N."/>
            <person name="Aoyama T."/>
            <person name="Ambrose B.A."/>
            <person name="Ashton N.W."/>
            <person name="Axtell M.J."/>
            <person name="Barker E."/>
            <person name="Barker M.S."/>
            <person name="Bennetzen J.L."/>
            <person name="Bonawitz N.D."/>
            <person name="Chapple C."/>
            <person name="Cheng C."/>
            <person name="Correa L.G."/>
            <person name="Dacre M."/>
            <person name="DeBarry J."/>
            <person name="Dreyer I."/>
            <person name="Elias M."/>
            <person name="Engstrom E.M."/>
            <person name="Estelle M."/>
            <person name="Feng L."/>
            <person name="Finet C."/>
            <person name="Floyd S.K."/>
            <person name="Frommer W.B."/>
            <person name="Fujita T."/>
            <person name="Gramzow L."/>
            <person name="Gutensohn M."/>
            <person name="Harholt J."/>
            <person name="Hattori M."/>
            <person name="Heyl A."/>
            <person name="Hirai T."/>
            <person name="Hiwatashi Y."/>
            <person name="Ishikawa M."/>
            <person name="Iwata M."/>
            <person name="Karol K.G."/>
            <person name="Koehler B."/>
            <person name="Kolukisaoglu U."/>
            <person name="Kubo M."/>
            <person name="Kurata T."/>
            <person name="Lalonde S."/>
            <person name="Li K."/>
            <person name="Li Y."/>
            <person name="Litt A."/>
            <person name="Lyons E."/>
            <person name="Manning G."/>
            <person name="Maruyama T."/>
            <person name="Michael T.P."/>
            <person name="Mikami K."/>
            <person name="Miyazaki S."/>
            <person name="Morinaga S."/>
            <person name="Murata T."/>
            <person name="Mueller-Roeber B."/>
            <person name="Nelson D.R."/>
            <person name="Obara M."/>
            <person name="Oguri Y."/>
            <person name="Olmstead R.G."/>
            <person name="Onodera N."/>
            <person name="Petersen B.L."/>
            <person name="Pils B."/>
            <person name="Prigge M."/>
            <person name="Rensing S.A."/>
            <person name="Riano-Pachon D.M."/>
            <person name="Roberts A.W."/>
            <person name="Sato Y."/>
            <person name="Scheller H.V."/>
            <person name="Schulz B."/>
            <person name="Schulz C."/>
            <person name="Shakirov E.V."/>
            <person name="Shibagaki N."/>
            <person name="Shinohara N."/>
            <person name="Shippen D.E."/>
            <person name="Soerensen I."/>
            <person name="Sotooka R."/>
            <person name="Sugimoto N."/>
            <person name="Sugita M."/>
            <person name="Sumikawa N."/>
            <person name="Tanurdzic M."/>
            <person name="Theissen G."/>
            <person name="Ulvskov P."/>
            <person name="Wakazuki S."/>
            <person name="Weng J.K."/>
            <person name="Willats W.W."/>
            <person name="Wipf D."/>
            <person name="Wolf P.G."/>
            <person name="Yang L."/>
            <person name="Zimmer A.D."/>
            <person name="Zhu Q."/>
            <person name="Mitros T."/>
            <person name="Hellsten U."/>
            <person name="Loque D."/>
            <person name="Otillar R."/>
            <person name="Salamov A."/>
            <person name="Schmutz J."/>
            <person name="Shapiro H."/>
            <person name="Lindquist E."/>
            <person name="Lucas S."/>
            <person name="Rokhsar D."/>
            <person name="Grigoriev I.V."/>
        </authorList>
    </citation>
    <scope>NUCLEOTIDE SEQUENCE [LARGE SCALE GENOMIC DNA]</scope>
</reference>
<keyword evidence="1" id="KW-0472">Membrane</keyword>
<dbReference type="FunCoup" id="D8SE97">
    <property type="interactions" value="45"/>
</dbReference>
<evidence type="ECO:0000256" key="1">
    <source>
        <dbReference type="SAM" id="Phobius"/>
    </source>
</evidence>
<accession>D8SE97</accession>
<keyword evidence="2" id="KW-0732">Signal</keyword>
<dbReference type="SUPFAM" id="SSF101898">
    <property type="entry name" value="NHL repeat"/>
    <property type="match status" value="1"/>
</dbReference>
<dbReference type="CDD" id="cd12811">
    <property type="entry name" value="MALA"/>
    <property type="match status" value="1"/>
</dbReference>
<keyword evidence="4" id="KW-1185">Reference proteome</keyword>
<dbReference type="PANTHER" id="PTHR31460:SF3">
    <property type="entry name" value="MESOCENTIN"/>
    <property type="match status" value="1"/>
</dbReference>
<dbReference type="Gene3D" id="2.120.10.30">
    <property type="entry name" value="TolB, C-terminal domain"/>
    <property type="match status" value="1"/>
</dbReference>
<dbReference type="InterPro" id="IPR053224">
    <property type="entry name" value="Sensory_adhesion_molecule"/>
</dbReference>
<dbReference type="EMBL" id="GL377615">
    <property type="protein sequence ID" value="EFJ17166.1"/>
    <property type="molecule type" value="Genomic_DNA"/>
</dbReference>
<keyword evidence="1" id="KW-0812">Transmembrane</keyword>
<dbReference type="InterPro" id="IPR054550">
    <property type="entry name" value="Mala_s_1-like"/>
</dbReference>
<dbReference type="OMA" id="GENEPFN"/>
<sequence length="360" mass="40001">MIFLAALALCNLASGSSKLDAIAFQRRDLFPEGIDWDENHGRFLLGSMGRGSIWSLSDTGKLDLFVEDEDFSGKHPVLGVRVDPSRNRVLAVIHNFDDSTPAFDAVASYDLDSSARNFLVRLDSIGAPGSTKKPVANDVTVDREGNLYVTNSAHNFIWKATPDGKNASVFTESTVFTSPPVVTKDEHVRPCGLNGIVYHWDNYLLVGQSNTGIVRHQTNLRGDQAHLVKISTPLVGGDGMALRQDGALIVVSSSKAWLLRSSDHWRSASVADELRLNETGFATAVTVRDGLKAYVLHSFLLELKRGSSRSDFLVERVEFPKDAYDDPVWLILVLVVAVVLVFAWRFQMSRFFDDYRRKRQ</sequence>
<evidence type="ECO:0000256" key="2">
    <source>
        <dbReference type="SAM" id="SignalP"/>
    </source>
</evidence>
<dbReference type="AlphaFoldDB" id="D8SE97"/>
<dbReference type="HOGENOM" id="CLU_045463_0_0_1"/>
<feature type="signal peptide" evidence="2">
    <location>
        <begin position="1"/>
        <end position="15"/>
    </location>
</feature>
<dbReference type="Gramene" id="EFJ17166">
    <property type="protein sequence ID" value="EFJ17166"/>
    <property type="gene ID" value="SELMODRAFT_115058"/>
</dbReference>
<dbReference type="PANTHER" id="PTHR31460">
    <property type="match status" value="1"/>
</dbReference>
<dbReference type="InterPro" id="IPR011042">
    <property type="entry name" value="6-blade_b-propeller_TolB-like"/>
</dbReference>
<proteinExistence type="predicted"/>
<gene>
    <name evidence="3" type="ORF">SELMODRAFT_115058</name>
</gene>
<evidence type="ECO:0000313" key="4">
    <source>
        <dbReference type="Proteomes" id="UP000001514"/>
    </source>
</evidence>
<evidence type="ECO:0008006" key="5">
    <source>
        <dbReference type="Google" id="ProtNLM"/>
    </source>
</evidence>
<dbReference type="Proteomes" id="UP000001514">
    <property type="component" value="Unassembled WGS sequence"/>
</dbReference>
<evidence type="ECO:0000313" key="3">
    <source>
        <dbReference type="EMBL" id="EFJ17166.1"/>
    </source>
</evidence>